<name>X1GE04_9ZZZZ</name>
<organism evidence="1">
    <name type="scientific">marine sediment metagenome</name>
    <dbReference type="NCBI Taxonomy" id="412755"/>
    <lineage>
        <taxon>unclassified sequences</taxon>
        <taxon>metagenomes</taxon>
        <taxon>ecological metagenomes</taxon>
    </lineage>
</organism>
<evidence type="ECO:0000313" key="1">
    <source>
        <dbReference type="EMBL" id="GAH43025.1"/>
    </source>
</evidence>
<accession>X1GE04</accession>
<protein>
    <submittedName>
        <fullName evidence="1">Uncharacterized protein</fullName>
    </submittedName>
</protein>
<dbReference type="AlphaFoldDB" id="X1GE04"/>
<dbReference type="EMBL" id="BARU01005911">
    <property type="protein sequence ID" value="GAH43025.1"/>
    <property type="molecule type" value="Genomic_DNA"/>
</dbReference>
<gene>
    <name evidence="1" type="ORF">S03H2_11599</name>
</gene>
<sequence length="58" mass="6178">MDTTAFFPFNVYYGEITPYFGAIAYGGKASNLTFGDSANTIYAHTTYNVPLGGEVPSG</sequence>
<reference evidence="1" key="1">
    <citation type="journal article" date="2014" name="Front. Microbiol.">
        <title>High frequency of phylogenetically diverse reductive dehalogenase-homologous genes in deep subseafloor sedimentary metagenomes.</title>
        <authorList>
            <person name="Kawai M."/>
            <person name="Futagami T."/>
            <person name="Toyoda A."/>
            <person name="Takaki Y."/>
            <person name="Nishi S."/>
            <person name="Hori S."/>
            <person name="Arai W."/>
            <person name="Tsubouchi T."/>
            <person name="Morono Y."/>
            <person name="Uchiyama I."/>
            <person name="Ito T."/>
            <person name="Fujiyama A."/>
            <person name="Inagaki F."/>
            <person name="Takami H."/>
        </authorList>
    </citation>
    <scope>NUCLEOTIDE SEQUENCE</scope>
    <source>
        <strain evidence="1">Expedition CK06-06</strain>
    </source>
</reference>
<feature type="non-terminal residue" evidence="1">
    <location>
        <position position="58"/>
    </location>
</feature>
<proteinExistence type="predicted"/>
<comment type="caution">
    <text evidence="1">The sequence shown here is derived from an EMBL/GenBank/DDBJ whole genome shotgun (WGS) entry which is preliminary data.</text>
</comment>